<proteinExistence type="predicted"/>
<dbReference type="Proteomes" id="UP000266234">
    <property type="component" value="Unassembled WGS sequence"/>
</dbReference>
<comment type="caution">
    <text evidence="2">The sequence shown here is derived from an EMBL/GenBank/DDBJ whole genome shotgun (WGS) entry which is preliminary data.</text>
</comment>
<protein>
    <submittedName>
        <fullName evidence="2">Uncharacterized protein</fullName>
    </submittedName>
</protein>
<keyword evidence="3" id="KW-1185">Reference proteome</keyword>
<accession>A0A395RXU8</accession>
<dbReference type="EMBL" id="PXOG01000245">
    <property type="protein sequence ID" value="RGP64844.1"/>
    <property type="molecule type" value="Genomic_DNA"/>
</dbReference>
<evidence type="ECO:0000313" key="2">
    <source>
        <dbReference type="EMBL" id="RGP64844.1"/>
    </source>
</evidence>
<keyword evidence="1" id="KW-0732">Signal</keyword>
<evidence type="ECO:0000256" key="1">
    <source>
        <dbReference type="SAM" id="SignalP"/>
    </source>
</evidence>
<name>A0A395RXU8_9HYPO</name>
<reference evidence="2 3" key="1">
    <citation type="journal article" date="2018" name="PLoS Pathog.">
        <title>Evolution of structural diversity of trichothecenes, a family of toxins produced by plant pathogenic and entomopathogenic fungi.</title>
        <authorList>
            <person name="Proctor R.H."/>
            <person name="McCormick S.P."/>
            <person name="Kim H.S."/>
            <person name="Cardoza R.E."/>
            <person name="Stanley A.M."/>
            <person name="Lindo L."/>
            <person name="Kelly A."/>
            <person name="Brown D.W."/>
            <person name="Lee T."/>
            <person name="Vaughan M.M."/>
            <person name="Alexander N.J."/>
            <person name="Busman M."/>
            <person name="Gutierrez S."/>
        </authorList>
    </citation>
    <scope>NUCLEOTIDE SEQUENCE [LARGE SCALE GENOMIC DNA]</scope>
    <source>
        <strain evidence="2 3">NRRL 20695</strain>
    </source>
</reference>
<feature type="chain" id="PRO_5017424243" evidence="1">
    <location>
        <begin position="18"/>
        <end position="94"/>
    </location>
</feature>
<organism evidence="2 3">
    <name type="scientific">Fusarium longipes</name>
    <dbReference type="NCBI Taxonomy" id="694270"/>
    <lineage>
        <taxon>Eukaryota</taxon>
        <taxon>Fungi</taxon>
        <taxon>Dikarya</taxon>
        <taxon>Ascomycota</taxon>
        <taxon>Pezizomycotina</taxon>
        <taxon>Sordariomycetes</taxon>
        <taxon>Hypocreomycetidae</taxon>
        <taxon>Hypocreales</taxon>
        <taxon>Nectriaceae</taxon>
        <taxon>Fusarium</taxon>
    </lineage>
</organism>
<feature type="signal peptide" evidence="1">
    <location>
        <begin position="1"/>
        <end position="17"/>
    </location>
</feature>
<dbReference type="AlphaFoldDB" id="A0A395RXU8"/>
<sequence length="94" mass="10302">MQVVIFLSLMTLPFTLAATKGNTKASAPDISASITNFRAVLESNSGETSSQDIHHLNKLESRKCKNPEGWKCCVPNCIDECAKKPRFRGCNGED</sequence>
<gene>
    <name evidence="2" type="ORF">FLONG3_9422</name>
</gene>
<evidence type="ECO:0000313" key="3">
    <source>
        <dbReference type="Proteomes" id="UP000266234"/>
    </source>
</evidence>
<dbReference type="OrthoDB" id="10404990at2759"/>